<dbReference type="PANTHER" id="PTHR38451:SF1">
    <property type="entry name" value="TRNA (ADENINE(22)-N(1))-METHYLTRANSFERASE"/>
    <property type="match status" value="1"/>
</dbReference>
<dbReference type="KEGG" id="aft:BBF96_06835"/>
<dbReference type="Pfam" id="PF04816">
    <property type="entry name" value="TrmK"/>
    <property type="match status" value="1"/>
</dbReference>
<evidence type="ECO:0000313" key="3">
    <source>
        <dbReference type="Proteomes" id="UP000267250"/>
    </source>
</evidence>
<dbReference type="AlphaFoldDB" id="A0A3Q9HQA4"/>
<dbReference type="PIRSF" id="PIRSF018637">
    <property type="entry name" value="TrmK"/>
    <property type="match status" value="1"/>
</dbReference>
<accession>A0A3Q9HQA4</accession>
<dbReference type="Gene3D" id="3.40.50.150">
    <property type="entry name" value="Vaccinia Virus protein VP39"/>
    <property type="match status" value="1"/>
</dbReference>
<sequence>MLSKRLRQIIELIPDGVGVADIGTDHAQIPIYLARHTRCYPIIAGEKNSGPFQTALQRIRESGMEKLIDLRQGSGLTILRPGEVDWAVIAGMGFKTIIEIIEEAEGVARSLKGLILQPMQKPEELRRWLVENKFQITDEMLVKEDGKLFQIILVQSGQSEKMDEIFYEIGPVLFKKGTPYLTEHIEALISYHQEVLGKIKLGQGKRAQTRIDELKTKIRKFKEVLNQWQRRYSE</sequence>
<dbReference type="Proteomes" id="UP000267250">
    <property type="component" value="Chromosome"/>
</dbReference>
<reference evidence="2 3" key="1">
    <citation type="submission" date="2016-07" db="EMBL/GenBank/DDBJ databases">
        <title>Genome and transcriptome analysis of iron-reducing fermentative bacteria Anoxybacter fermentans.</title>
        <authorList>
            <person name="Zeng X."/>
            <person name="Shao Z."/>
        </authorList>
    </citation>
    <scope>NUCLEOTIDE SEQUENCE [LARGE SCALE GENOMIC DNA]</scope>
    <source>
        <strain evidence="2 3">DY22613</strain>
    </source>
</reference>
<dbReference type="OrthoDB" id="5881184at2"/>
<feature type="coiled-coil region" evidence="1">
    <location>
        <begin position="204"/>
        <end position="231"/>
    </location>
</feature>
<dbReference type="PANTHER" id="PTHR38451">
    <property type="entry name" value="TRNA (ADENINE(22)-N(1))-METHYLTRANSFERASE"/>
    <property type="match status" value="1"/>
</dbReference>
<dbReference type="EMBL" id="CP016379">
    <property type="protein sequence ID" value="AZR73124.1"/>
    <property type="molecule type" value="Genomic_DNA"/>
</dbReference>
<proteinExistence type="predicted"/>
<dbReference type="SUPFAM" id="SSF53335">
    <property type="entry name" value="S-adenosyl-L-methionine-dependent methyltransferases"/>
    <property type="match status" value="1"/>
</dbReference>
<protein>
    <recommendedName>
        <fullName evidence="4">SAM-dependent methyltransferase</fullName>
    </recommendedName>
</protein>
<name>A0A3Q9HQA4_9FIRM</name>
<evidence type="ECO:0000256" key="1">
    <source>
        <dbReference type="SAM" id="Coils"/>
    </source>
</evidence>
<dbReference type="GO" id="GO:0160105">
    <property type="term" value="F:tRNA (adenine(22)-N1)-methyltransferase activity"/>
    <property type="evidence" value="ECO:0007669"/>
    <property type="project" value="InterPro"/>
</dbReference>
<dbReference type="InterPro" id="IPR029063">
    <property type="entry name" value="SAM-dependent_MTases_sf"/>
</dbReference>
<keyword evidence="3" id="KW-1185">Reference proteome</keyword>
<dbReference type="RefSeq" id="WP_127016456.1">
    <property type="nucleotide sequence ID" value="NZ_CP016379.1"/>
</dbReference>
<dbReference type="InterPro" id="IPR006901">
    <property type="entry name" value="TrmK"/>
</dbReference>
<keyword evidence="1" id="KW-0175">Coiled coil</keyword>
<evidence type="ECO:0008006" key="4">
    <source>
        <dbReference type="Google" id="ProtNLM"/>
    </source>
</evidence>
<gene>
    <name evidence="2" type="ORF">BBF96_06835</name>
</gene>
<evidence type="ECO:0000313" key="2">
    <source>
        <dbReference type="EMBL" id="AZR73124.1"/>
    </source>
</evidence>
<organism evidence="2 3">
    <name type="scientific">Anoxybacter fermentans</name>
    <dbReference type="NCBI Taxonomy" id="1323375"/>
    <lineage>
        <taxon>Bacteria</taxon>
        <taxon>Bacillati</taxon>
        <taxon>Bacillota</taxon>
        <taxon>Clostridia</taxon>
        <taxon>Halanaerobiales</taxon>
        <taxon>Anoxybacter</taxon>
    </lineage>
</organism>